<gene>
    <name evidence="6" type="primary">tssI</name>
    <name evidence="6" type="ORF">Q9295_04905</name>
</gene>
<sequence length="761" mass="84222">MPRHITVSLPAIGPDVIFSRMEGEDQLSQPFCYRMLIATTKQDLDPLEVLNTPATITIAGEPPRYFDGRVAEIALHEFHDEISIFRITLRPALWFLSLDSDNRIFQDMTVPDIIKKVLGSWPDVAFDMKLQETYETREYCVQYGESDLDFLQRLMEHEGIFYRFEHSKDGHKMLISDSNYGMTPNQDGDALPYAPDNRRSYSEGEFIFEWTPKAVVRTGKFTHTDYNFKMPGNDLTAKAVDAQAAALKEAEAYEYDGRYSDYAKGEAIAKRRLEELQANRLRITAKASARHLRSGNTFKLQEYPRDAENAEYYVVAARYDMWDEELPSALDDARGEEPRGYTVELELAPITLAYRPPRRTKKPRMSGPQTAVVVGPSGAEIYCDEHARVKVHFHWDRLDNHDQHSSCFIRVSAAWAGAGWGFIQVPRIGHEVIVDFLEGDPDQPIITGRVYNAQNTPPYGLPASASQSGWKSWSTPASGGFNELRFEDKSGDEEVYFQAEKNHRELVKNDETRQIGHDWIEDVGNDATQSVGHNRVESVANNKDVTIGNNRSVAIGVHDSESVGSNRSLSVGADEVITVGSNASESIGGHHSQSIGMTQTITVSALREDSVGQSETRNVGAEQNNTIGTRRSMTVGESQTHTIGGDDIWSVGKNQSVTIGNTMSLSVGRDQKISIGGNKTSTIGKSETHAIAQQLTVNVGKTITVNAADAITFVTGQASISMKKDGSITIRGKDIALNGSGKISVKASRDVTVKGSKINNN</sequence>
<keyword evidence="7" id="KW-1185">Reference proteome</keyword>
<dbReference type="InterPro" id="IPR050708">
    <property type="entry name" value="T6SS_VgrG/RHS"/>
</dbReference>
<evidence type="ECO:0000313" key="6">
    <source>
        <dbReference type="EMBL" id="MDQ2065701.1"/>
    </source>
</evidence>
<dbReference type="EMBL" id="JAVDBT010000004">
    <property type="protein sequence ID" value="MDQ2065701.1"/>
    <property type="molecule type" value="Genomic_DNA"/>
</dbReference>
<dbReference type="PANTHER" id="PTHR32305:SF15">
    <property type="entry name" value="PROTEIN RHSA-RELATED"/>
    <property type="match status" value="1"/>
</dbReference>
<dbReference type="SUPFAM" id="SSF69279">
    <property type="entry name" value="Phage tail proteins"/>
    <property type="match status" value="2"/>
</dbReference>
<evidence type="ECO:0000313" key="7">
    <source>
        <dbReference type="Proteomes" id="UP001239680"/>
    </source>
</evidence>
<evidence type="ECO:0000259" key="4">
    <source>
        <dbReference type="Pfam" id="PF04717"/>
    </source>
</evidence>
<dbReference type="InterPro" id="IPR006533">
    <property type="entry name" value="T6SS_Vgr_RhsGE"/>
</dbReference>
<proteinExistence type="inferred from homology"/>
<evidence type="ECO:0000259" key="5">
    <source>
        <dbReference type="Pfam" id="PF22178"/>
    </source>
</evidence>
<evidence type="ECO:0000256" key="2">
    <source>
        <dbReference type="ARBA" id="ARBA00005558"/>
    </source>
</evidence>
<dbReference type="InterPro" id="IPR017847">
    <property type="entry name" value="T6SS_RhsGE_Vgr_subset"/>
</dbReference>
<feature type="domain" description="Gp5/Type VI secretion system Vgr protein OB-fold" evidence="4">
    <location>
        <begin position="386"/>
        <end position="451"/>
    </location>
</feature>
<dbReference type="InterPro" id="IPR006531">
    <property type="entry name" value="Gp5/Vgr_OB"/>
</dbReference>
<dbReference type="RefSeq" id="WP_306679395.1">
    <property type="nucleotide sequence ID" value="NZ_JAVDBT010000004.1"/>
</dbReference>
<accession>A0ABU0VVD3</accession>
<dbReference type="Gene3D" id="4.10.220.110">
    <property type="match status" value="1"/>
</dbReference>
<comment type="subcellular location">
    <subcellularLocation>
        <location evidence="1">Secreted</location>
    </subcellularLocation>
</comment>
<reference evidence="6 7" key="1">
    <citation type="submission" date="2023-08" db="EMBL/GenBank/DDBJ databases">
        <title>Characterization of two Paracoccaceae strains isolated from Phycosphere and proposal of Xinfangfangia lacusdiani sp. nov.</title>
        <authorList>
            <person name="Deng Y."/>
            <person name="Zhang Y.Q."/>
        </authorList>
    </citation>
    <scope>NUCLEOTIDE SEQUENCE [LARGE SCALE GENOMIC DNA]</scope>
    <source>
        <strain evidence="6 7">CPCC 101601</strain>
    </source>
</reference>
<keyword evidence="3" id="KW-0964">Secreted</keyword>
<dbReference type="InterPro" id="IPR037026">
    <property type="entry name" value="Vgr_OB-fold_dom_sf"/>
</dbReference>
<organism evidence="6 7">
    <name type="scientific">Pseudogemmobacter lacusdianii</name>
    <dbReference type="NCBI Taxonomy" id="3069608"/>
    <lineage>
        <taxon>Bacteria</taxon>
        <taxon>Pseudomonadati</taxon>
        <taxon>Pseudomonadota</taxon>
        <taxon>Alphaproteobacteria</taxon>
        <taxon>Rhodobacterales</taxon>
        <taxon>Paracoccaceae</taxon>
        <taxon>Pseudogemmobacter</taxon>
    </lineage>
</organism>
<dbReference type="Pfam" id="PF05954">
    <property type="entry name" value="Phage_GPD"/>
    <property type="match status" value="1"/>
</dbReference>
<dbReference type="NCBIfam" id="TIGR01646">
    <property type="entry name" value="vgr_GE"/>
    <property type="match status" value="1"/>
</dbReference>
<protein>
    <submittedName>
        <fullName evidence="6">Type VI secretion system tip protein TssI/VgrG</fullName>
    </submittedName>
</protein>
<name>A0ABU0VVD3_9RHOB</name>
<dbReference type="Proteomes" id="UP001239680">
    <property type="component" value="Unassembled WGS sequence"/>
</dbReference>
<dbReference type="PANTHER" id="PTHR32305">
    <property type="match status" value="1"/>
</dbReference>
<evidence type="ECO:0000256" key="1">
    <source>
        <dbReference type="ARBA" id="ARBA00004613"/>
    </source>
</evidence>
<feature type="domain" description="Gp5/Type VI secretion system Vgr C-terminal trimerisation" evidence="5">
    <location>
        <begin position="468"/>
        <end position="579"/>
    </location>
</feature>
<dbReference type="InterPro" id="IPR054030">
    <property type="entry name" value="Gp5_Vgr_C"/>
</dbReference>
<dbReference type="Gene3D" id="2.40.50.230">
    <property type="entry name" value="Gp5 N-terminal domain"/>
    <property type="match status" value="1"/>
</dbReference>
<dbReference type="NCBIfam" id="TIGR03361">
    <property type="entry name" value="VI_Rhs_Vgr"/>
    <property type="match status" value="1"/>
</dbReference>
<dbReference type="Gene3D" id="3.55.50.10">
    <property type="entry name" value="Baseplate protein-like domains"/>
    <property type="match status" value="1"/>
</dbReference>
<dbReference type="Pfam" id="PF22178">
    <property type="entry name" value="Gp5_trimer_C"/>
    <property type="match status" value="2"/>
</dbReference>
<dbReference type="Pfam" id="PF04717">
    <property type="entry name" value="Phage_base_V"/>
    <property type="match status" value="1"/>
</dbReference>
<dbReference type="SUPFAM" id="SSF69255">
    <property type="entry name" value="gp5 N-terminal domain-like"/>
    <property type="match status" value="1"/>
</dbReference>
<dbReference type="SUPFAM" id="SSF69349">
    <property type="entry name" value="Phage fibre proteins"/>
    <property type="match status" value="2"/>
</dbReference>
<feature type="domain" description="Gp5/Type VI secretion system Vgr C-terminal trimerisation" evidence="5">
    <location>
        <begin position="635"/>
        <end position="703"/>
    </location>
</feature>
<comment type="similarity">
    <text evidence="2">Belongs to the VgrG protein family.</text>
</comment>
<evidence type="ECO:0000256" key="3">
    <source>
        <dbReference type="ARBA" id="ARBA00022525"/>
    </source>
</evidence>
<dbReference type="Gene3D" id="2.30.110.50">
    <property type="match status" value="1"/>
</dbReference>
<comment type="caution">
    <text evidence="6">The sequence shown here is derived from an EMBL/GenBank/DDBJ whole genome shotgun (WGS) entry which is preliminary data.</text>
</comment>